<sequence length="92" mass="10230">MDRRGSQSPSIERISSNQSSLYQDRITTPTTEAVTHGTKPSSHLERGAKYSGRALAEWSLVVAECNSFIDRRRDEGVPDLQEVEVPSLGMPR</sequence>
<dbReference type="Proteomes" id="UP001446871">
    <property type="component" value="Unassembled WGS sequence"/>
</dbReference>
<evidence type="ECO:0000313" key="2">
    <source>
        <dbReference type="EMBL" id="KAK8082106.1"/>
    </source>
</evidence>
<protein>
    <submittedName>
        <fullName evidence="2">Uncharacterized protein</fullName>
    </submittedName>
</protein>
<evidence type="ECO:0000256" key="1">
    <source>
        <dbReference type="SAM" id="MobiDB-lite"/>
    </source>
</evidence>
<gene>
    <name evidence="2" type="ORF">PG996_000887</name>
</gene>
<proteinExistence type="predicted"/>
<keyword evidence="3" id="KW-1185">Reference proteome</keyword>
<reference evidence="2 3" key="1">
    <citation type="submission" date="2023-01" db="EMBL/GenBank/DDBJ databases">
        <title>Analysis of 21 Apiospora genomes using comparative genomics revels a genus with tremendous synthesis potential of carbohydrate active enzymes and secondary metabolites.</title>
        <authorList>
            <person name="Sorensen T."/>
        </authorList>
    </citation>
    <scope>NUCLEOTIDE SEQUENCE [LARGE SCALE GENOMIC DNA]</scope>
    <source>
        <strain evidence="2 3">CBS 83171</strain>
    </source>
</reference>
<dbReference type="PANTHER" id="PTHR37988">
    <property type="entry name" value="UPF0592 MEMBRANE PROTEIN C7D4.03C"/>
    <property type="match status" value="1"/>
</dbReference>
<accession>A0ABR1WF43</accession>
<feature type="region of interest" description="Disordered" evidence="1">
    <location>
        <begin position="72"/>
        <end position="92"/>
    </location>
</feature>
<comment type="caution">
    <text evidence="2">The sequence shown here is derived from an EMBL/GenBank/DDBJ whole genome shotgun (WGS) entry which is preliminary data.</text>
</comment>
<name>A0ABR1WF43_9PEZI</name>
<dbReference type="PANTHER" id="PTHR37988:SF1">
    <property type="entry name" value="UPF0592 MEMBRANE PROTEIN C7D4.03C"/>
    <property type="match status" value="1"/>
</dbReference>
<organism evidence="2 3">
    <name type="scientific">Apiospora saccharicola</name>
    <dbReference type="NCBI Taxonomy" id="335842"/>
    <lineage>
        <taxon>Eukaryota</taxon>
        <taxon>Fungi</taxon>
        <taxon>Dikarya</taxon>
        <taxon>Ascomycota</taxon>
        <taxon>Pezizomycotina</taxon>
        <taxon>Sordariomycetes</taxon>
        <taxon>Xylariomycetidae</taxon>
        <taxon>Amphisphaeriales</taxon>
        <taxon>Apiosporaceae</taxon>
        <taxon>Apiospora</taxon>
    </lineage>
</organism>
<evidence type="ECO:0000313" key="3">
    <source>
        <dbReference type="Proteomes" id="UP001446871"/>
    </source>
</evidence>
<dbReference type="EMBL" id="JAQQWM010000001">
    <property type="protein sequence ID" value="KAK8082106.1"/>
    <property type="molecule type" value="Genomic_DNA"/>
</dbReference>
<feature type="region of interest" description="Disordered" evidence="1">
    <location>
        <begin position="1"/>
        <end position="46"/>
    </location>
</feature>
<feature type="compositionally biased region" description="Polar residues" evidence="1">
    <location>
        <begin position="1"/>
        <end position="41"/>
    </location>
</feature>